<dbReference type="Proteomes" id="UP001157502">
    <property type="component" value="Chromosome 26"/>
</dbReference>
<name>A0ACC2FJS2_DALPE</name>
<organism evidence="1 2">
    <name type="scientific">Dallia pectoralis</name>
    <name type="common">Alaska blackfish</name>
    <dbReference type="NCBI Taxonomy" id="75939"/>
    <lineage>
        <taxon>Eukaryota</taxon>
        <taxon>Metazoa</taxon>
        <taxon>Chordata</taxon>
        <taxon>Craniata</taxon>
        <taxon>Vertebrata</taxon>
        <taxon>Euteleostomi</taxon>
        <taxon>Actinopterygii</taxon>
        <taxon>Neopterygii</taxon>
        <taxon>Teleostei</taxon>
        <taxon>Protacanthopterygii</taxon>
        <taxon>Esociformes</taxon>
        <taxon>Umbridae</taxon>
        <taxon>Dallia</taxon>
    </lineage>
</organism>
<evidence type="ECO:0000313" key="2">
    <source>
        <dbReference type="Proteomes" id="UP001157502"/>
    </source>
</evidence>
<protein>
    <submittedName>
        <fullName evidence="1">Uncharacterized protein</fullName>
    </submittedName>
</protein>
<keyword evidence="2" id="KW-1185">Reference proteome</keyword>
<comment type="caution">
    <text evidence="1">The sequence shown here is derived from an EMBL/GenBank/DDBJ whole genome shotgun (WGS) entry which is preliminary data.</text>
</comment>
<accession>A0ACC2FJS2</accession>
<proteinExistence type="predicted"/>
<evidence type="ECO:0000313" key="1">
    <source>
        <dbReference type="EMBL" id="KAJ7991624.1"/>
    </source>
</evidence>
<sequence>MVVNSVPVPSALSELPNLEWTSGEELETNLFSTEPRASTKLMDIIKKLIHEVTAFRDQFVEDFQKPVEEIPEYRVPSIPDHLTKTPCFSNYSKEPCLQEISRGLQVYQVLLQYAHTQYPQSSEIPNVRDQTNILIMLVKGKMKAGTENLTDSEKKHVLGKVPTKTEWDRKRSVHAILRDLRHFLVDSKKALCRMGNRGDGCQ</sequence>
<dbReference type="EMBL" id="CM055753">
    <property type="protein sequence ID" value="KAJ7991624.1"/>
    <property type="molecule type" value="Genomic_DNA"/>
</dbReference>
<gene>
    <name evidence="1" type="ORF">DPEC_G00285830</name>
</gene>
<reference evidence="1" key="1">
    <citation type="submission" date="2021-05" db="EMBL/GenBank/DDBJ databases">
        <authorList>
            <person name="Pan Q."/>
            <person name="Jouanno E."/>
            <person name="Zahm M."/>
            <person name="Klopp C."/>
            <person name="Cabau C."/>
            <person name="Louis A."/>
            <person name="Berthelot C."/>
            <person name="Parey E."/>
            <person name="Roest Crollius H."/>
            <person name="Montfort J."/>
            <person name="Robinson-Rechavi M."/>
            <person name="Bouchez O."/>
            <person name="Lampietro C."/>
            <person name="Lopez Roques C."/>
            <person name="Donnadieu C."/>
            <person name="Postlethwait J."/>
            <person name="Bobe J."/>
            <person name="Dillon D."/>
            <person name="Chandos A."/>
            <person name="von Hippel F."/>
            <person name="Guiguen Y."/>
        </authorList>
    </citation>
    <scope>NUCLEOTIDE SEQUENCE</scope>
    <source>
        <strain evidence="1">YG-Jan2019</strain>
    </source>
</reference>